<evidence type="ECO:0000313" key="3">
    <source>
        <dbReference type="Proteomes" id="UP000613580"/>
    </source>
</evidence>
<evidence type="ECO:0000313" key="2">
    <source>
        <dbReference type="EMBL" id="KAF7305978.1"/>
    </source>
</evidence>
<accession>A0A8H6SVD0</accession>
<dbReference type="Proteomes" id="UP000613580">
    <property type="component" value="Unassembled WGS sequence"/>
</dbReference>
<dbReference type="EMBL" id="JACAZE010000009">
    <property type="protein sequence ID" value="KAF7305978.1"/>
    <property type="molecule type" value="Genomic_DNA"/>
</dbReference>
<feature type="region of interest" description="Disordered" evidence="1">
    <location>
        <begin position="19"/>
        <end position="56"/>
    </location>
</feature>
<name>A0A8H6SVD0_MYCCL</name>
<organism evidence="2 3">
    <name type="scientific">Mycena chlorophos</name>
    <name type="common">Agaric fungus</name>
    <name type="synonym">Agaricus chlorophos</name>
    <dbReference type="NCBI Taxonomy" id="658473"/>
    <lineage>
        <taxon>Eukaryota</taxon>
        <taxon>Fungi</taxon>
        <taxon>Dikarya</taxon>
        <taxon>Basidiomycota</taxon>
        <taxon>Agaricomycotina</taxon>
        <taxon>Agaricomycetes</taxon>
        <taxon>Agaricomycetidae</taxon>
        <taxon>Agaricales</taxon>
        <taxon>Marasmiineae</taxon>
        <taxon>Mycenaceae</taxon>
        <taxon>Mycena</taxon>
    </lineage>
</organism>
<sequence length="199" mass="21974">MVALIGRLAGRLGGPRLPRETSFTLSTASASQLPPHPTSIHKQTLSTHIIRPTTGQKDDGSLEIGWRTPALCGYALKNLTRADRVGNQGRVHLLELRRKLASKNAWNTSVAMYPDVPIHVDSLGTPFVRERLDQSKDTVLGCGICWHCRSACKDLSCRSTTRILLALIRQQARDVDYLAAMSGRSNPTRLEHITCPRQS</sequence>
<proteinExistence type="predicted"/>
<dbReference type="AlphaFoldDB" id="A0A8H6SVD0"/>
<evidence type="ECO:0000256" key="1">
    <source>
        <dbReference type="SAM" id="MobiDB-lite"/>
    </source>
</evidence>
<reference evidence="2" key="1">
    <citation type="submission" date="2020-05" db="EMBL/GenBank/DDBJ databases">
        <title>Mycena genomes resolve the evolution of fungal bioluminescence.</title>
        <authorList>
            <person name="Tsai I.J."/>
        </authorList>
    </citation>
    <scope>NUCLEOTIDE SEQUENCE</scope>
    <source>
        <strain evidence="2">110903Hualien_Pintung</strain>
    </source>
</reference>
<protein>
    <submittedName>
        <fullName evidence="2">Uncharacterized protein</fullName>
    </submittedName>
</protein>
<gene>
    <name evidence="2" type="ORF">HMN09_00752300</name>
</gene>
<keyword evidence="3" id="KW-1185">Reference proteome</keyword>
<comment type="caution">
    <text evidence="2">The sequence shown here is derived from an EMBL/GenBank/DDBJ whole genome shotgun (WGS) entry which is preliminary data.</text>
</comment>
<feature type="compositionally biased region" description="Polar residues" evidence="1">
    <location>
        <begin position="21"/>
        <end position="32"/>
    </location>
</feature>